<keyword evidence="4" id="KW-1185">Reference proteome</keyword>
<protein>
    <recommendedName>
        <fullName evidence="5">VCBS repeat-containing protein</fullName>
    </recommendedName>
</protein>
<gene>
    <name evidence="3" type="ORF">NITLEN_10991</name>
</gene>
<organism evidence="3 4">
    <name type="scientific">Nitrospira lenta</name>
    <dbReference type="NCBI Taxonomy" id="1436998"/>
    <lineage>
        <taxon>Bacteria</taxon>
        <taxon>Pseudomonadati</taxon>
        <taxon>Nitrospirota</taxon>
        <taxon>Nitrospiria</taxon>
        <taxon>Nitrospirales</taxon>
        <taxon>Nitrospiraceae</taxon>
        <taxon>Nitrospira</taxon>
    </lineage>
</organism>
<keyword evidence="1 2" id="KW-0732">Signal</keyword>
<dbReference type="InterPro" id="IPR013517">
    <property type="entry name" value="FG-GAP"/>
</dbReference>
<accession>A0A330L2D0</accession>
<feature type="signal peptide" evidence="2">
    <location>
        <begin position="1"/>
        <end position="23"/>
    </location>
</feature>
<dbReference type="InParanoid" id="A0A330L2D0"/>
<feature type="chain" id="PRO_5016316740" description="VCBS repeat-containing protein" evidence="2">
    <location>
        <begin position="24"/>
        <end position="393"/>
    </location>
</feature>
<evidence type="ECO:0000313" key="4">
    <source>
        <dbReference type="Proteomes" id="UP000248168"/>
    </source>
</evidence>
<evidence type="ECO:0008006" key="5">
    <source>
        <dbReference type="Google" id="ProtNLM"/>
    </source>
</evidence>
<dbReference type="Gene3D" id="2.30.30.100">
    <property type="match status" value="2"/>
</dbReference>
<dbReference type="Pfam" id="PF13517">
    <property type="entry name" value="FG-GAP_3"/>
    <property type="match status" value="2"/>
</dbReference>
<dbReference type="InterPro" id="IPR028994">
    <property type="entry name" value="Integrin_alpha_N"/>
</dbReference>
<evidence type="ECO:0000256" key="2">
    <source>
        <dbReference type="SAM" id="SignalP"/>
    </source>
</evidence>
<proteinExistence type="predicted"/>
<dbReference type="AlphaFoldDB" id="A0A330L2D0"/>
<evidence type="ECO:0000256" key="1">
    <source>
        <dbReference type="ARBA" id="ARBA00022729"/>
    </source>
</evidence>
<dbReference type="Gene3D" id="2.130.10.130">
    <property type="entry name" value="Integrin alpha, N-terminal"/>
    <property type="match status" value="1"/>
</dbReference>
<sequence length="393" mass="42320">MNRRGIRLLIPILSLFAGISLLSCSKTDPYTPPDLFYYYTSYKVGKNPTTITTGDFNHDTFTDLITTNISSNTLSILLGNGDGSFSDQIQVKVCQEPRTLVMADFNHDTHADIVLACSGGDEVAFLMGRGNGKFEEGPHYPVHRTPVALAVADLNGDGHSDVVVALRNDKIQIFLGTGTSEFRHGAQYTYGDTPTSVALSDLNGDEKIDMVVTNGGPMSNAVSIWLGNGDGTFRDPKDYRTGKRPLSATFADFNNDRHRDLLVINGERDSFTTYLGNGNGTFLPGKDSGADAGPISGVTRDFDGDRILDVAIANLQSNDLSILFGKGDGTFHYPPRNYPAKSGPFALATFWVTTKAVEEPGLVTADNGNGTVSIFLHRGLKAVKPLPLASAEQ</sequence>
<dbReference type="SUPFAM" id="SSF69318">
    <property type="entry name" value="Integrin alpha N-terminal domain"/>
    <property type="match status" value="1"/>
</dbReference>
<evidence type="ECO:0000313" key="3">
    <source>
        <dbReference type="EMBL" id="SPP63905.1"/>
    </source>
</evidence>
<dbReference type="PROSITE" id="PS51257">
    <property type="entry name" value="PROKAR_LIPOPROTEIN"/>
    <property type="match status" value="1"/>
</dbReference>
<dbReference type="PANTHER" id="PTHR46580">
    <property type="entry name" value="SENSOR KINASE-RELATED"/>
    <property type="match status" value="1"/>
</dbReference>
<name>A0A330L2D0_9BACT</name>
<reference evidence="4" key="1">
    <citation type="submission" date="2018-04" db="EMBL/GenBank/DDBJ databases">
        <authorList>
            <person name="Lucker S."/>
            <person name="Sakoula D."/>
        </authorList>
    </citation>
    <scope>NUCLEOTIDE SEQUENCE [LARGE SCALE GENOMIC DNA]</scope>
</reference>
<dbReference type="Proteomes" id="UP000248168">
    <property type="component" value="Unassembled WGS sequence"/>
</dbReference>
<dbReference type="EMBL" id="OUNR01000001">
    <property type="protein sequence ID" value="SPP63905.1"/>
    <property type="molecule type" value="Genomic_DNA"/>
</dbReference>